<dbReference type="SUPFAM" id="SSF52096">
    <property type="entry name" value="ClpP/crotonase"/>
    <property type="match status" value="1"/>
</dbReference>
<dbReference type="InterPro" id="IPR002477">
    <property type="entry name" value="Peptidoglycan-bd-like"/>
</dbReference>
<dbReference type="InterPro" id="IPR036034">
    <property type="entry name" value="PDZ_sf"/>
</dbReference>
<evidence type="ECO:0000259" key="7">
    <source>
        <dbReference type="PROSITE" id="PS50106"/>
    </source>
</evidence>
<dbReference type="InterPro" id="IPR029045">
    <property type="entry name" value="ClpP/crotonase-like_dom_sf"/>
</dbReference>
<dbReference type="PROSITE" id="PS50106">
    <property type="entry name" value="PDZ"/>
    <property type="match status" value="1"/>
</dbReference>
<dbReference type="InterPro" id="IPR005151">
    <property type="entry name" value="Tail-specific_protease"/>
</dbReference>
<dbReference type="Gene3D" id="3.30.750.44">
    <property type="match status" value="1"/>
</dbReference>
<dbReference type="Pfam" id="PF03572">
    <property type="entry name" value="Peptidase_S41"/>
    <property type="match status" value="1"/>
</dbReference>
<evidence type="ECO:0000256" key="3">
    <source>
        <dbReference type="ARBA" id="ARBA00022801"/>
    </source>
</evidence>
<comment type="caution">
    <text evidence="8">The sequence shown here is derived from an EMBL/GenBank/DDBJ whole genome shotgun (WGS) entry which is preliminary data.</text>
</comment>
<keyword evidence="3 5" id="KW-0378">Hydrolase</keyword>
<keyword evidence="6" id="KW-1133">Transmembrane helix</keyword>
<evidence type="ECO:0000256" key="5">
    <source>
        <dbReference type="RuleBase" id="RU004404"/>
    </source>
</evidence>
<organism evidence="8 9">
    <name type="scientific">Jeotgalibacillus marinus</name>
    <dbReference type="NCBI Taxonomy" id="86667"/>
    <lineage>
        <taxon>Bacteria</taxon>
        <taxon>Bacillati</taxon>
        <taxon>Bacillota</taxon>
        <taxon>Bacilli</taxon>
        <taxon>Bacillales</taxon>
        <taxon>Caryophanaceae</taxon>
        <taxon>Jeotgalibacillus</taxon>
    </lineage>
</organism>
<dbReference type="CDD" id="cd07560">
    <property type="entry name" value="Peptidase_S41_CPP"/>
    <property type="match status" value="1"/>
</dbReference>
<evidence type="ECO:0000256" key="1">
    <source>
        <dbReference type="ARBA" id="ARBA00009179"/>
    </source>
</evidence>
<dbReference type="SUPFAM" id="SSF50156">
    <property type="entry name" value="PDZ domain-like"/>
    <property type="match status" value="1"/>
</dbReference>
<keyword evidence="6" id="KW-0812">Transmembrane</keyword>
<keyword evidence="4 5" id="KW-0720">Serine protease</keyword>
<evidence type="ECO:0000256" key="2">
    <source>
        <dbReference type="ARBA" id="ARBA00022670"/>
    </source>
</evidence>
<dbReference type="NCBIfam" id="TIGR00225">
    <property type="entry name" value="prc"/>
    <property type="match status" value="1"/>
</dbReference>
<dbReference type="EMBL" id="JBFMIA010000005">
    <property type="protein sequence ID" value="MEW9501822.1"/>
    <property type="molecule type" value="Genomic_DNA"/>
</dbReference>
<evidence type="ECO:0000256" key="6">
    <source>
        <dbReference type="SAM" id="Phobius"/>
    </source>
</evidence>
<dbReference type="SMART" id="SM00228">
    <property type="entry name" value="PDZ"/>
    <property type="match status" value="1"/>
</dbReference>
<evidence type="ECO:0000256" key="4">
    <source>
        <dbReference type="ARBA" id="ARBA00022825"/>
    </source>
</evidence>
<dbReference type="InterPro" id="IPR036365">
    <property type="entry name" value="PGBD-like_sf"/>
</dbReference>
<name>A0ABV3Q3D3_9BACL</name>
<keyword evidence="6" id="KW-0472">Membrane</keyword>
<protein>
    <submittedName>
        <fullName evidence="8">S41 family peptidase</fullName>
    </submittedName>
</protein>
<dbReference type="Pfam" id="PF22694">
    <property type="entry name" value="CtpB_N-like"/>
    <property type="match status" value="1"/>
</dbReference>
<dbReference type="InterPro" id="IPR055210">
    <property type="entry name" value="CtpA/B_N"/>
</dbReference>
<keyword evidence="2 5" id="KW-0645">Protease</keyword>
<feature type="domain" description="PDZ" evidence="7">
    <location>
        <begin position="121"/>
        <end position="189"/>
    </location>
</feature>
<dbReference type="SMART" id="SM00245">
    <property type="entry name" value="TSPc"/>
    <property type="match status" value="1"/>
</dbReference>
<dbReference type="Pfam" id="PF01471">
    <property type="entry name" value="PG_binding_1"/>
    <property type="match status" value="1"/>
</dbReference>
<dbReference type="PANTHER" id="PTHR32060:SF30">
    <property type="entry name" value="CARBOXY-TERMINAL PROCESSING PROTEASE CTPA"/>
    <property type="match status" value="1"/>
</dbReference>
<comment type="similarity">
    <text evidence="1 5">Belongs to the peptidase S41A family.</text>
</comment>
<dbReference type="PANTHER" id="PTHR32060">
    <property type="entry name" value="TAIL-SPECIFIC PROTEASE"/>
    <property type="match status" value="1"/>
</dbReference>
<dbReference type="Gene3D" id="3.90.226.10">
    <property type="entry name" value="2-enoyl-CoA Hydratase, Chain A, domain 1"/>
    <property type="match status" value="1"/>
</dbReference>
<reference evidence="8 9" key="1">
    <citation type="journal article" date="1979" name="Int. J. Syst. Evol. Microbiol.">
        <title>Bacillus globisporus subsp. marinus subsp. nov.</title>
        <authorList>
            <person name="Liu H."/>
        </authorList>
    </citation>
    <scope>NUCLEOTIDE SEQUENCE [LARGE SCALE GENOMIC DNA]</scope>
    <source>
        <strain evidence="8 9">DSM 1297</strain>
    </source>
</reference>
<gene>
    <name evidence="8" type="ORF">AB1471_08410</name>
</gene>
<dbReference type="Pfam" id="PF13180">
    <property type="entry name" value="PDZ_2"/>
    <property type="match status" value="1"/>
</dbReference>
<dbReference type="SUPFAM" id="SSF47090">
    <property type="entry name" value="PGBD-like"/>
    <property type="match status" value="1"/>
</dbReference>
<dbReference type="RefSeq" id="WP_367779304.1">
    <property type="nucleotide sequence ID" value="NZ_JBFMIA010000005.1"/>
</dbReference>
<sequence length="510" mass="56034">MEKDPNGQDQHGQEQEIEEDKETLLKYVNIKKFHFVMLLFLTVLATAGVSIFALSFGDEKTVKVGVVPERTEFTKLYEAYDKINADYFSDIEGSDLVDGAINGMIDALDDPYSDYMNQEEASQFNENISSSFQGIGAEIQSLDDFITVVSPIKGSPAERSGILPNDKILAVDEENIQGMSANEAVLLIRGEKGTDVTLTIQRDGMQDTINIKITRDDIPIDTVYYEMDDNKIATVQLTSFSEHTLDELTTALDDLQSQGMEAMILDMRQNPGGLLDQAIEIADLFVPKGEKIVQLEGKSGEKQIITAQAGDKIDIPVAVLIDEGSASASEIVAAAISETTDIPLIGQTTFGKGTVQTAEEFSDQSNLKMTTGRWLTPNDNWVNEDGIVPDKEISLPDYAFLPFLDVEIALEESMLSEQVRIAQQMLQAVGFDPGNVDGFFDTDTKEAVEEFQQDKELEVTGVIDEGTAAAIMLALRDKLEQNDPQVEAAVDYLLKETGIEETTESEEDAA</sequence>
<evidence type="ECO:0000313" key="9">
    <source>
        <dbReference type="Proteomes" id="UP001556040"/>
    </source>
</evidence>
<dbReference type="Proteomes" id="UP001556040">
    <property type="component" value="Unassembled WGS sequence"/>
</dbReference>
<dbReference type="InterPro" id="IPR036366">
    <property type="entry name" value="PGBDSf"/>
</dbReference>
<accession>A0ABV3Q3D3</accession>
<feature type="transmembrane region" description="Helical" evidence="6">
    <location>
        <begin position="35"/>
        <end position="56"/>
    </location>
</feature>
<evidence type="ECO:0000313" key="8">
    <source>
        <dbReference type="EMBL" id="MEW9501822.1"/>
    </source>
</evidence>
<keyword evidence="9" id="KW-1185">Reference proteome</keyword>
<dbReference type="Gene3D" id="2.30.42.10">
    <property type="match status" value="1"/>
</dbReference>
<dbReference type="InterPro" id="IPR004447">
    <property type="entry name" value="Peptidase_S41A"/>
</dbReference>
<dbReference type="Gene3D" id="1.10.101.10">
    <property type="entry name" value="PGBD-like superfamily/PGBD"/>
    <property type="match status" value="1"/>
</dbReference>
<dbReference type="CDD" id="cd06782">
    <property type="entry name" value="cpPDZ_CPP-like"/>
    <property type="match status" value="1"/>
</dbReference>
<dbReference type="InterPro" id="IPR001478">
    <property type="entry name" value="PDZ"/>
</dbReference>
<proteinExistence type="inferred from homology"/>